<dbReference type="Proteomes" id="UP000032336">
    <property type="component" value="Unassembled WGS sequence"/>
</dbReference>
<dbReference type="STRING" id="1121877.FEAC_20460"/>
<organism evidence="1 2">
    <name type="scientific">Ferrimicrobium acidiphilum DSM 19497</name>
    <dbReference type="NCBI Taxonomy" id="1121877"/>
    <lineage>
        <taxon>Bacteria</taxon>
        <taxon>Bacillati</taxon>
        <taxon>Actinomycetota</taxon>
        <taxon>Acidimicrobiia</taxon>
        <taxon>Acidimicrobiales</taxon>
        <taxon>Acidimicrobiaceae</taxon>
        <taxon>Ferrimicrobium</taxon>
    </lineage>
</organism>
<evidence type="ECO:0000313" key="2">
    <source>
        <dbReference type="Proteomes" id="UP000032336"/>
    </source>
</evidence>
<proteinExistence type="predicted"/>
<dbReference type="EMBL" id="JXUW01000020">
    <property type="protein sequence ID" value="KJE76184.1"/>
    <property type="molecule type" value="Genomic_DNA"/>
</dbReference>
<keyword evidence="2" id="KW-1185">Reference proteome</keyword>
<dbReference type="AlphaFoldDB" id="A0A0D8FTA6"/>
<comment type="caution">
    <text evidence="1">The sequence shown here is derived from an EMBL/GenBank/DDBJ whole genome shotgun (WGS) entry which is preliminary data.</text>
</comment>
<reference evidence="1 2" key="1">
    <citation type="submission" date="2015-01" db="EMBL/GenBank/DDBJ databases">
        <title>Draft genome of the acidophilic iron oxidizer Ferrimicrobium acidiphilum strain T23.</title>
        <authorList>
            <person name="Poehlein A."/>
            <person name="Eisen S."/>
            <person name="Schloemann M."/>
            <person name="Johnson B.D."/>
            <person name="Daniel R."/>
            <person name="Muehling M."/>
        </authorList>
    </citation>
    <scope>NUCLEOTIDE SEQUENCE [LARGE SCALE GENOMIC DNA]</scope>
    <source>
        <strain evidence="1 2">T23</strain>
    </source>
</reference>
<protein>
    <submittedName>
        <fullName evidence="1">Uncharacterized protein</fullName>
    </submittedName>
</protein>
<name>A0A0D8FTA6_9ACTN</name>
<evidence type="ECO:0000313" key="1">
    <source>
        <dbReference type="EMBL" id="KJE76184.1"/>
    </source>
</evidence>
<sequence length="71" mass="7977">MVVQNSVTFSVTRIGSQVDRSKALNYIRTGQHLLLPSAKMARHMFSIHHNWSLLKSDRFSLPVSIMVGPLA</sequence>
<gene>
    <name evidence="1" type="ORF">FEAC_20460</name>
</gene>
<accession>A0A0D8FTA6</accession>